<comment type="caution">
    <text evidence="1">The sequence shown here is derived from an EMBL/GenBank/DDBJ whole genome shotgun (WGS) entry which is preliminary data.</text>
</comment>
<proteinExistence type="predicted"/>
<organism evidence="1 2">
    <name type="scientific">Synchytrium endobioticum</name>
    <dbReference type="NCBI Taxonomy" id="286115"/>
    <lineage>
        <taxon>Eukaryota</taxon>
        <taxon>Fungi</taxon>
        <taxon>Fungi incertae sedis</taxon>
        <taxon>Chytridiomycota</taxon>
        <taxon>Chytridiomycota incertae sedis</taxon>
        <taxon>Chytridiomycetes</taxon>
        <taxon>Synchytriales</taxon>
        <taxon>Synchytriaceae</taxon>
        <taxon>Synchytrium</taxon>
    </lineage>
</organism>
<sequence>MAFLYDYFELQTWTGRQVARRDTTRLIVVSPDLSRNQYPVLYRSDRLPYNSLAVNGYYGVESESPQPPSFELAGPQTWILDNPLYRSANVSNFEKM</sequence>
<keyword evidence="2" id="KW-1185">Reference proteome</keyword>
<dbReference type="AlphaFoldDB" id="A0A507DNX2"/>
<dbReference type="EMBL" id="QEAN01000022">
    <property type="protein sequence ID" value="TPX53111.1"/>
    <property type="molecule type" value="Genomic_DNA"/>
</dbReference>
<evidence type="ECO:0000313" key="2">
    <source>
        <dbReference type="Proteomes" id="UP000317494"/>
    </source>
</evidence>
<evidence type="ECO:0000313" key="1">
    <source>
        <dbReference type="EMBL" id="TPX53111.1"/>
    </source>
</evidence>
<accession>A0A507DNX2</accession>
<name>A0A507DNX2_9FUNG</name>
<protein>
    <submittedName>
        <fullName evidence="1">Uncharacterized protein</fullName>
    </submittedName>
</protein>
<reference evidence="1 2" key="1">
    <citation type="journal article" date="2019" name="Sci. Rep.">
        <title>Comparative genomics of chytrid fungi reveal insights into the obligate biotrophic and pathogenic lifestyle of Synchytrium endobioticum.</title>
        <authorList>
            <person name="van de Vossenberg B.T.L.H."/>
            <person name="Warris S."/>
            <person name="Nguyen H.D.T."/>
            <person name="van Gent-Pelzer M.P.E."/>
            <person name="Joly D.L."/>
            <person name="van de Geest H.C."/>
            <person name="Bonants P.J.M."/>
            <person name="Smith D.S."/>
            <person name="Levesque C.A."/>
            <person name="van der Lee T.A.J."/>
        </authorList>
    </citation>
    <scope>NUCLEOTIDE SEQUENCE [LARGE SCALE GENOMIC DNA]</scope>
    <source>
        <strain evidence="1 2">MB42</strain>
    </source>
</reference>
<gene>
    <name evidence="1" type="ORF">SeMB42_g00989</name>
</gene>
<dbReference type="VEuPathDB" id="FungiDB:SeMB42_g00989"/>
<dbReference type="STRING" id="286115.A0A507DNX2"/>
<dbReference type="Proteomes" id="UP000317494">
    <property type="component" value="Unassembled WGS sequence"/>
</dbReference>